<comment type="subcellular location">
    <subcellularLocation>
        <location evidence="1">Membrane</location>
        <topology evidence="1">Multi-pass membrane protein</topology>
    </subcellularLocation>
</comment>
<dbReference type="PANTHER" id="PTHR33048:SF129">
    <property type="entry name" value="INTEGRAL MEMBRANE PROTEIN-RELATED"/>
    <property type="match status" value="1"/>
</dbReference>
<evidence type="ECO:0000256" key="1">
    <source>
        <dbReference type="ARBA" id="ARBA00004141"/>
    </source>
</evidence>
<evidence type="ECO:0000259" key="8">
    <source>
        <dbReference type="Pfam" id="PF20684"/>
    </source>
</evidence>
<keyword evidence="10" id="KW-1185">Reference proteome</keyword>
<feature type="transmembrane region" description="Helical" evidence="7">
    <location>
        <begin position="256"/>
        <end position="276"/>
    </location>
</feature>
<protein>
    <recommendedName>
        <fullName evidence="8">Rhodopsin domain-containing protein</fullName>
    </recommendedName>
</protein>
<keyword evidence="2 7" id="KW-0812">Transmembrane</keyword>
<evidence type="ECO:0000313" key="10">
    <source>
        <dbReference type="Proteomes" id="UP001365128"/>
    </source>
</evidence>
<dbReference type="PANTHER" id="PTHR33048">
    <property type="entry name" value="PTH11-LIKE INTEGRAL MEMBRANE PROTEIN (AFU_ORTHOLOGUE AFUA_5G11245)"/>
    <property type="match status" value="1"/>
</dbReference>
<comment type="caution">
    <text evidence="9">The sequence shown here is derived from an EMBL/GenBank/DDBJ whole genome shotgun (WGS) entry which is preliminary data.</text>
</comment>
<proteinExistence type="inferred from homology"/>
<evidence type="ECO:0000256" key="2">
    <source>
        <dbReference type="ARBA" id="ARBA00022692"/>
    </source>
</evidence>
<keyword evidence="3 7" id="KW-1133">Transmembrane helix</keyword>
<evidence type="ECO:0000256" key="7">
    <source>
        <dbReference type="SAM" id="Phobius"/>
    </source>
</evidence>
<feature type="transmembrane region" description="Helical" evidence="7">
    <location>
        <begin position="169"/>
        <end position="191"/>
    </location>
</feature>
<feature type="compositionally biased region" description="Polar residues" evidence="6">
    <location>
        <begin position="425"/>
        <end position="434"/>
    </location>
</feature>
<dbReference type="Pfam" id="PF20684">
    <property type="entry name" value="Fung_rhodopsin"/>
    <property type="match status" value="1"/>
</dbReference>
<dbReference type="EMBL" id="JBBPDW010000036">
    <property type="protein sequence ID" value="KAK7536594.1"/>
    <property type="molecule type" value="Genomic_DNA"/>
</dbReference>
<feature type="transmembrane region" description="Helical" evidence="7">
    <location>
        <begin position="291"/>
        <end position="311"/>
    </location>
</feature>
<keyword evidence="4 7" id="KW-0472">Membrane</keyword>
<gene>
    <name evidence="9" type="ORF">IWX46DRAFT_265280</name>
</gene>
<feature type="domain" description="Rhodopsin" evidence="8">
    <location>
        <begin position="72"/>
        <end position="316"/>
    </location>
</feature>
<evidence type="ECO:0000256" key="5">
    <source>
        <dbReference type="ARBA" id="ARBA00038359"/>
    </source>
</evidence>
<feature type="transmembrane region" description="Helical" evidence="7">
    <location>
        <begin position="90"/>
        <end position="109"/>
    </location>
</feature>
<feature type="transmembrane region" description="Helical" evidence="7">
    <location>
        <begin position="55"/>
        <end position="78"/>
    </location>
</feature>
<evidence type="ECO:0000313" key="9">
    <source>
        <dbReference type="EMBL" id="KAK7536594.1"/>
    </source>
</evidence>
<feature type="transmembrane region" description="Helical" evidence="7">
    <location>
        <begin position="129"/>
        <end position="148"/>
    </location>
</feature>
<dbReference type="Proteomes" id="UP001365128">
    <property type="component" value="Unassembled WGS sequence"/>
</dbReference>
<organism evidence="9 10">
    <name type="scientific">Phyllosticta citricarpa</name>
    <dbReference type="NCBI Taxonomy" id="55181"/>
    <lineage>
        <taxon>Eukaryota</taxon>
        <taxon>Fungi</taxon>
        <taxon>Dikarya</taxon>
        <taxon>Ascomycota</taxon>
        <taxon>Pezizomycotina</taxon>
        <taxon>Dothideomycetes</taxon>
        <taxon>Dothideomycetes incertae sedis</taxon>
        <taxon>Botryosphaeriales</taxon>
        <taxon>Phyllostictaceae</taxon>
        <taxon>Phyllosticta</taxon>
    </lineage>
</organism>
<feature type="transmembrane region" description="Helical" evidence="7">
    <location>
        <begin position="223"/>
        <end position="244"/>
    </location>
</feature>
<evidence type="ECO:0000256" key="4">
    <source>
        <dbReference type="ARBA" id="ARBA00023136"/>
    </source>
</evidence>
<evidence type="ECO:0000256" key="3">
    <source>
        <dbReference type="ARBA" id="ARBA00022989"/>
    </source>
</evidence>
<comment type="similarity">
    <text evidence="5">Belongs to the SAT4 family.</text>
</comment>
<feature type="region of interest" description="Disordered" evidence="6">
    <location>
        <begin position="363"/>
        <end position="441"/>
    </location>
</feature>
<sequence>MSAYINDPPNTETDYWVTKALLQSAGLYDVDPKKGVKLAPDRPDGYIFETKGPRIVASLAFCIAIMTLVTGLRLFLRYHVRRLEWGIDDTLMVPGLIMAVAYPALQIAMVQYGGAGKHMFDVTYENYNYYHWLALVAQIDFFVCIGVVKMSIVVFNMRLTSLVSRAWTIGNWSFFVIVSCYVVVAFFLNVFQCTPPAANFDYVVAGKMDTAPKCLGVARMGTILRAINITLDYLLLAVPIIVLWKLKMSWGQKLQLGALFSVGAIACIGSAMTLVAKSRLKSDTPWNYTDLLAWSLVELVCSVLAASLPTLGNVFARGGGHGWGASGSYENHYTFGSSDYRASQYRSADGGIIIVGGDGGGGSHGGFTGRSTKSRHDTHHLAGSSSSDVESDTMGIMRRDEIELTSEIDPTEQQQHRNPFRFSDSRTWSNSMSRLNECPDP</sequence>
<accession>A0ABR1LN13</accession>
<evidence type="ECO:0000256" key="6">
    <source>
        <dbReference type="SAM" id="MobiDB-lite"/>
    </source>
</evidence>
<name>A0ABR1LN13_9PEZI</name>
<reference evidence="9 10" key="1">
    <citation type="submission" date="2024-04" db="EMBL/GenBank/DDBJ databases">
        <title>Phyllosticta paracitricarpa is synonymous to the EU quarantine fungus P. citricarpa based on phylogenomic analyses.</title>
        <authorList>
            <consortium name="Lawrence Berkeley National Laboratory"/>
            <person name="Van Ingen-Buijs V.A."/>
            <person name="Van Westerhoven A.C."/>
            <person name="Haridas S."/>
            <person name="Skiadas P."/>
            <person name="Martin F."/>
            <person name="Groenewald J.Z."/>
            <person name="Crous P.W."/>
            <person name="Seidl M.F."/>
        </authorList>
    </citation>
    <scope>NUCLEOTIDE SEQUENCE [LARGE SCALE GENOMIC DNA]</scope>
    <source>
        <strain evidence="9 10">CBS 122670</strain>
    </source>
</reference>
<dbReference type="InterPro" id="IPR049326">
    <property type="entry name" value="Rhodopsin_dom_fungi"/>
</dbReference>
<dbReference type="InterPro" id="IPR052337">
    <property type="entry name" value="SAT4-like"/>
</dbReference>